<dbReference type="GO" id="GO:0016020">
    <property type="term" value="C:membrane"/>
    <property type="evidence" value="ECO:0007669"/>
    <property type="project" value="TreeGrafter"/>
</dbReference>
<dbReference type="InterPro" id="IPR050879">
    <property type="entry name" value="Acyltransferase_3"/>
</dbReference>
<dbReference type="Pfam" id="PF01757">
    <property type="entry name" value="Acyl_transf_3"/>
    <property type="match status" value="1"/>
</dbReference>
<dbReference type="PATRIC" id="fig|2198.4.peg.1759"/>
<feature type="transmembrane region" description="Helical" evidence="2">
    <location>
        <begin position="63"/>
        <end position="83"/>
    </location>
</feature>
<gene>
    <name evidence="4" type="ORF">XD82_1377</name>
</gene>
<keyword evidence="4" id="KW-0012">Acyltransferase</keyword>
<dbReference type="PANTHER" id="PTHR23028">
    <property type="entry name" value="ACETYLTRANSFERASE"/>
    <property type="match status" value="1"/>
</dbReference>
<evidence type="ECO:0000256" key="1">
    <source>
        <dbReference type="SAM" id="MobiDB-lite"/>
    </source>
</evidence>
<feature type="transmembrane region" description="Helical" evidence="2">
    <location>
        <begin position="193"/>
        <end position="210"/>
    </location>
</feature>
<dbReference type="GO" id="GO:0016747">
    <property type="term" value="F:acyltransferase activity, transferring groups other than amino-acyl groups"/>
    <property type="evidence" value="ECO:0007669"/>
    <property type="project" value="InterPro"/>
</dbReference>
<feature type="transmembrane region" description="Helical" evidence="2">
    <location>
        <begin position="166"/>
        <end position="186"/>
    </location>
</feature>
<dbReference type="InterPro" id="IPR002656">
    <property type="entry name" value="Acyl_transf_3_dom"/>
</dbReference>
<keyword evidence="2" id="KW-0472">Membrane</keyword>
<proteinExistence type="predicted"/>
<evidence type="ECO:0000313" key="4">
    <source>
        <dbReference type="EMBL" id="KUK60980.1"/>
    </source>
</evidence>
<protein>
    <submittedName>
        <fullName evidence="4">Acyltransferase 3</fullName>
    </submittedName>
</protein>
<accession>A0A101GM34</accession>
<feature type="transmembrane region" description="Helical" evidence="2">
    <location>
        <begin position="315"/>
        <end position="339"/>
    </location>
</feature>
<feature type="transmembrane region" description="Helical" evidence="2">
    <location>
        <begin position="33"/>
        <end position="51"/>
    </location>
</feature>
<organism evidence="4 5">
    <name type="scientific">Methanoculleus marisnigri</name>
    <dbReference type="NCBI Taxonomy" id="2198"/>
    <lineage>
        <taxon>Archaea</taxon>
        <taxon>Methanobacteriati</taxon>
        <taxon>Methanobacteriota</taxon>
        <taxon>Stenosarchaea group</taxon>
        <taxon>Methanomicrobia</taxon>
        <taxon>Methanomicrobiales</taxon>
        <taxon>Methanomicrobiaceae</taxon>
        <taxon>Methanoculleus</taxon>
    </lineage>
</organism>
<comment type="caution">
    <text evidence="4">The sequence shown here is derived from an EMBL/GenBank/DDBJ whole genome shotgun (WGS) entry which is preliminary data.</text>
</comment>
<keyword evidence="4" id="KW-0808">Transferase</keyword>
<reference evidence="5" key="1">
    <citation type="journal article" date="2015" name="MBio">
        <title>Genome-Resolved Metagenomic Analysis Reveals Roles for Candidate Phyla and Other Microbial Community Members in Biogeochemical Transformations in Oil Reservoirs.</title>
        <authorList>
            <person name="Hu P."/>
            <person name="Tom L."/>
            <person name="Singh A."/>
            <person name="Thomas B.C."/>
            <person name="Baker B.J."/>
            <person name="Piceno Y.M."/>
            <person name="Andersen G.L."/>
            <person name="Banfield J.F."/>
        </authorList>
    </citation>
    <scope>NUCLEOTIDE SEQUENCE [LARGE SCALE GENOMIC DNA]</scope>
</reference>
<evidence type="ECO:0000259" key="3">
    <source>
        <dbReference type="Pfam" id="PF01757"/>
    </source>
</evidence>
<dbReference type="AlphaFoldDB" id="A0A101GM34"/>
<feature type="transmembrane region" description="Helical" evidence="2">
    <location>
        <begin position="216"/>
        <end position="232"/>
    </location>
</feature>
<dbReference type="EMBL" id="LGGD01000182">
    <property type="protein sequence ID" value="KUK60980.1"/>
    <property type="molecule type" value="Genomic_DNA"/>
</dbReference>
<keyword evidence="2" id="KW-1133">Transmembrane helix</keyword>
<evidence type="ECO:0000256" key="2">
    <source>
        <dbReference type="SAM" id="Phobius"/>
    </source>
</evidence>
<feature type="transmembrane region" description="Helical" evidence="2">
    <location>
        <begin position="103"/>
        <end position="121"/>
    </location>
</feature>
<keyword evidence="2" id="KW-0812">Transmembrane</keyword>
<name>A0A101GM34_9EURY</name>
<evidence type="ECO:0000313" key="5">
    <source>
        <dbReference type="Proteomes" id="UP000054323"/>
    </source>
</evidence>
<feature type="transmembrane region" description="Helical" evidence="2">
    <location>
        <begin position="244"/>
        <end position="273"/>
    </location>
</feature>
<feature type="region of interest" description="Disordered" evidence="1">
    <location>
        <begin position="1"/>
        <end position="21"/>
    </location>
</feature>
<feature type="domain" description="Acyltransferase 3" evidence="3">
    <location>
        <begin position="30"/>
        <end position="332"/>
    </location>
</feature>
<dbReference type="PANTHER" id="PTHR23028:SF53">
    <property type="entry name" value="ACYL_TRANSF_3 DOMAIN-CONTAINING PROTEIN"/>
    <property type="match status" value="1"/>
</dbReference>
<dbReference type="GO" id="GO:0000271">
    <property type="term" value="P:polysaccharide biosynthetic process"/>
    <property type="evidence" value="ECO:0007669"/>
    <property type="project" value="TreeGrafter"/>
</dbReference>
<dbReference type="Proteomes" id="UP000054323">
    <property type="component" value="Unassembled WGS sequence"/>
</dbReference>
<sequence>MKTENPGATPEGVGISSHTGKGSGGRFSNNFDFLRFAAAAVIVVTHAYALRLGYVGIGMYDPVALMGQAGLAILLVTSGYLIAASWESTASPLRFAWKRFLRVVPALVLAILITLFVIGPLMTSLPPAGYFGALFSPAGLATAPFFENGSAIGLFQANPWTYVNGSLWTIPVEVVMYGVLALLGIAGLLWRKSALLGVMGINILLWIAWFDDPRMAKIRFTLYFLVGAYLYLHQERIAYRPVIAGTLLLLLGLSALTPYLTVAGVIAIPYLVIYAAHLPVPFLNEFGKPGDFSYGIYIYHYPIQQVLIQVTANTLLLPALCGLSFLVAFPLAFLSWHIVEKRALAAKNFGTADLRRKLRLPSLPEFLTAWWIARK</sequence>